<protein>
    <submittedName>
        <fullName evidence="2">Uncharacterized protein</fullName>
    </submittedName>
</protein>
<organism evidence="2 3">
    <name type="scientific">Purpureocillium lilacinum</name>
    <name type="common">Paecilomyces lilacinus</name>
    <dbReference type="NCBI Taxonomy" id="33203"/>
    <lineage>
        <taxon>Eukaryota</taxon>
        <taxon>Fungi</taxon>
        <taxon>Dikarya</taxon>
        <taxon>Ascomycota</taxon>
        <taxon>Pezizomycotina</taxon>
        <taxon>Sordariomycetes</taxon>
        <taxon>Hypocreomycetidae</taxon>
        <taxon>Hypocreales</taxon>
        <taxon>Ophiocordycipitaceae</taxon>
        <taxon>Purpureocillium</taxon>
    </lineage>
</organism>
<feature type="compositionally biased region" description="Basic and acidic residues" evidence="1">
    <location>
        <begin position="293"/>
        <end position="302"/>
    </location>
</feature>
<gene>
    <name evidence="2" type="ORF">Purlil1_845</name>
</gene>
<feature type="region of interest" description="Disordered" evidence="1">
    <location>
        <begin position="275"/>
        <end position="302"/>
    </location>
</feature>
<feature type="region of interest" description="Disordered" evidence="1">
    <location>
        <begin position="441"/>
        <end position="468"/>
    </location>
</feature>
<comment type="caution">
    <text evidence="2">The sequence shown here is derived from an EMBL/GenBank/DDBJ whole genome shotgun (WGS) entry which is preliminary data.</text>
</comment>
<feature type="compositionally biased region" description="Basic residues" evidence="1">
    <location>
        <begin position="18"/>
        <end position="28"/>
    </location>
</feature>
<feature type="compositionally biased region" description="Polar residues" evidence="1">
    <location>
        <begin position="1"/>
        <end position="14"/>
    </location>
</feature>
<feature type="region of interest" description="Disordered" evidence="1">
    <location>
        <begin position="636"/>
        <end position="686"/>
    </location>
</feature>
<dbReference type="EMBL" id="JAWRVI010000002">
    <property type="protein sequence ID" value="KAK4095149.1"/>
    <property type="molecule type" value="Genomic_DNA"/>
</dbReference>
<accession>A0ABR0CFT3</accession>
<feature type="region of interest" description="Disordered" evidence="1">
    <location>
        <begin position="511"/>
        <end position="535"/>
    </location>
</feature>
<feature type="region of interest" description="Disordered" evidence="1">
    <location>
        <begin position="211"/>
        <end position="235"/>
    </location>
</feature>
<proteinExistence type="predicted"/>
<evidence type="ECO:0000313" key="2">
    <source>
        <dbReference type="EMBL" id="KAK4095149.1"/>
    </source>
</evidence>
<keyword evidence="3" id="KW-1185">Reference proteome</keyword>
<sequence>MFSNPTHAATTSPPSCRDKRKARSRARASKKEQSQRPGGRGVMIVARAAANVVCRSGAASRAKRYYVRTSEEKARAKPAESGVLPSPTFHLAGLVRIPIPSHPMHPSCSVSAPWSLGAASGSGRLSSIFSGHTADAHPKRPQNIPVAGHYTQPLFLAQSSRAEQGRVWAEVEAEAEAYGTSSSTDRGRGRIYEDVCTVPTRMRMRRRHAWRAARDEVGAGGQTSQTRTWHHPSMAHRRPISRAWRTCCAPRRVRRPFSPLTLTLSALVYLQKKPRLDGSPATPMEPGRRRRTRDATCPRKVALDERTSIHPMRGAPRGSGEGGLPLASARHHQQQVRFFHFPNGFWGARRDEPPAGQSVAHTKLAEINKGKDNGQAVRCSGTGAGAPSVTNEQGKLWLLLHARNTGCVGVEASPRLEVRCGTAAETGMPSSGSVVLELCGDERTPTRRNRTSQKPPDELLELPPPPPLEGRMGLTGTVAGQGLGQEPSWAGGPPGGLRLQAARTAAQGQIRRRLGVARQRASGATQERDREEGGAAAAVGDELGLGPRVGASLFLPGPLGSPCSVLFLGDGGGGGAGWCGDAREWSRTQATTMMTDDGKAMEGEGAWLRLLLPAGVRKGGEGVRVGALWVGSRRTTRASPELWRLQSPGPPGGQADKLERRTHAAGCPSPAKPRQPAQAPPPSPQG</sequence>
<name>A0ABR0CFT3_PURLI</name>
<feature type="compositionally biased region" description="Pro residues" evidence="1">
    <location>
        <begin position="670"/>
        <end position="686"/>
    </location>
</feature>
<evidence type="ECO:0000313" key="3">
    <source>
        <dbReference type="Proteomes" id="UP001287286"/>
    </source>
</evidence>
<dbReference type="Proteomes" id="UP001287286">
    <property type="component" value="Unassembled WGS sequence"/>
</dbReference>
<evidence type="ECO:0000256" key="1">
    <source>
        <dbReference type="SAM" id="MobiDB-lite"/>
    </source>
</evidence>
<reference evidence="2 3" key="1">
    <citation type="journal article" date="2024" name="Microbiol. Resour. Announc.">
        <title>Genome annotations for the ascomycete fungi Trichoderma harzianum, Trichoderma aggressivum, and Purpureocillium lilacinum.</title>
        <authorList>
            <person name="Beijen E.P.W."/>
            <person name="Ohm R.A."/>
        </authorList>
    </citation>
    <scope>NUCLEOTIDE SEQUENCE [LARGE SCALE GENOMIC DNA]</scope>
    <source>
        <strain evidence="2 3">CBS 150709</strain>
    </source>
</reference>
<feature type="region of interest" description="Disordered" evidence="1">
    <location>
        <begin position="1"/>
        <end position="41"/>
    </location>
</feature>